<dbReference type="Proteomes" id="UP000518681">
    <property type="component" value="Unassembled WGS sequence"/>
</dbReference>
<comment type="caution">
    <text evidence="2">The sequence shown here is derived from an EMBL/GenBank/DDBJ whole genome shotgun (WGS) entry which is preliminary data.</text>
</comment>
<protein>
    <submittedName>
        <fullName evidence="2">Uncharacterized protein</fullName>
    </submittedName>
</protein>
<dbReference type="AlphaFoldDB" id="A0AAW3UYM5"/>
<sequence length="51" mass="5358">MDKSQALETDTQSTEVMKPGDGPLYDPAGFAQTAAVRLAALCYFSCNASSV</sequence>
<evidence type="ECO:0000313" key="2">
    <source>
        <dbReference type="EMBL" id="MBB6202507.1"/>
    </source>
</evidence>
<proteinExistence type="predicted"/>
<gene>
    <name evidence="2" type="ORF">GGD69_003375</name>
</gene>
<evidence type="ECO:0000313" key="3">
    <source>
        <dbReference type="Proteomes" id="UP000518681"/>
    </source>
</evidence>
<reference evidence="2 3" key="1">
    <citation type="submission" date="2020-08" db="EMBL/GenBank/DDBJ databases">
        <title>Genomic Encyclopedia of Type Strains, Phase IV (KMG-V): Genome sequencing to study the core and pangenomes of soil and plant-associated prokaryotes.</title>
        <authorList>
            <person name="Whitman W."/>
        </authorList>
    </citation>
    <scope>NUCLEOTIDE SEQUENCE [LARGE SCALE GENOMIC DNA]</scope>
    <source>
        <strain evidence="2 3">SEMIA 4013</strain>
    </source>
</reference>
<accession>A0AAW3UYM5</accession>
<name>A0AAW3UYM5_9BURK</name>
<organism evidence="2 3">
    <name type="scientific">Paraburkholderia fungorum</name>
    <dbReference type="NCBI Taxonomy" id="134537"/>
    <lineage>
        <taxon>Bacteria</taxon>
        <taxon>Pseudomonadati</taxon>
        <taxon>Pseudomonadota</taxon>
        <taxon>Betaproteobacteria</taxon>
        <taxon>Burkholderiales</taxon>
        <taxon>Burkholderiaceae</taxon>
        <taxon>Paraburkholderia</taxon>
    </lineage>
</organism>
<dbReference type="EMBL" id="JACIIK010000006">
    <property type="protein sequence ID" value="MBB6202507.1"/>
    <property type="molecule type" value="Genomic_DNA"/>
</dbReference>
<feature type="region of interest" description="Disordered" evidence="1">
    <location>
        <begin position="1"/>
        <end position="22"/>
    </location>
</feature>
<evidence type="ECO:0000256" key="1">
    <source>
        <dbReference type="SAM" id="MobiDB-lite"/>
    </source>
</evidence>
<feature type="compositionally biased region" description="Polar residues" evidence="1">
    <location>
        <begin position="1"/>
        <end position="15"/>
    </location>
</feature>